<name>A0A1S8XAQ2_OPIVI</name>
<feature type="region of interest" description="Disordered" evidence="1">
    <location>
        <begin position="639"/>
        <end position="684"/>
    </location>
</feature>
<keyword evidence="4" id="KW-0238">DNA-binding</keyword>
<feature type="region of interest" description="Disordered" evidence="1">
    <location>
        <begin position="237"/>
        <end position="256"/>
    </location>
</feature>
<dbReference type="InterPro" id="IPR001005">
    <property type="entry name" value="SANT/Myb"/>
</dbReference>
<proteinExistence type="predicted"/>
<evidence type="ECO:0000256" key="1">
    <source>
        <dbReference type="SAM" id="MobiDB-lite"/>
    </source>
</evidence>
<dbReference type="SMART" id="SM00717">
    <property type="entry name" value="SANT"/>
    <property type="match status" value="1"/>
</dbReference>
<dbReference type="PROSITE" id="PS51294">
    <property type="entry name" value="HTH_MYB"/>
    <property type="match status" value="1"/>
</dbReference>
<feature type="domain" description="HTH myb-type" evidence="3">
    <location>
        <begin position="126"/>
        <end position="186"/>
    </location>
</feature>
<feature type="domain" description="Myb-like" evidence="2">
    <location>
        <begin position="126"/>
        <end position="182"/>
    </location>
</feature>
<feature type="compositionally biased region" description="Low complexity" evidence="1">
    <location>
        <begin position="331"/>
        <end position="343"/>
    </location>
</feature>
<dbReference type="InterPro" id="IPR009057">
    <property type="entry name" value="Homeodomain-like_sf"/>
</dbReference>
<dbReference type="InterPro" id="IPR017930">
    <property type="entry name" value="Myb_dom"/>
</dbReference>
<sequence length="684" mass="74656">MLLDVEIIISMSIIPSAVTEWASPFDSAAQNGVSNQRTTTPALLACLDGPPKSLCYPALDPQSVNHLASTEACVHSSGQAEPSVISQLFFIQSNFNSPNSCTRHTQPPMSIYLGSITCPPPNERNRSRPRRRPWSEHEDITLFNLYYLNGPNWDLISTQLSSMNTARPRTALDVRRRYEHILRRSMLTTFLGSKENRPPSTAKKPLHLVGGGVMTIQLFVYHLSRCPTNLHTSLPWKQKPKPYSASTDPASKQRRMCSPTLVCNSRPALGIQPMSQRNANVVLPSDQLTPTIPSLLSQLSVRKSSPERLTISLPCPSELATRQLSSRPIVQTSNPTPSTSSQSLVTRPQFNLTSSLPPASTCSISQASQVSIAPDTISAHPGLPSLPNAVHRSIAGSGYTTDDNFLVQTPTKALSETDQMSFHLVSPPAVLRNLASGNNSARYVGLLHRGFNDSEKASGFHRSVCTRLFDSPTDPLKHELGPERVDHVVRPVAYRSVDPSILSAPTDFDCLEVLTAKATVWNRAFTPISSSACAPISAPKASFSVHPTGTLILPQESSCLRRNGDSPCSVEGPIQEPLSPLLPLKFHPRQQPQLSCRRVVQIGLEDDWRQIALGTSHTHLAVTQTALKFLDNESVPFTKHEDVSSPLTEPAQASASCSPIEQIPTSPIEPKTEGFNIRSPLSLH</sequence>
<feature type="region of interest" description="Disordered" evidence="1">
    <location>
        <begin position="114"/>
        <end position="133"/>
    </location>
</feature>
<dbReference type="CDD" id="cd00167">
    <property type="entry name" value="SANT"/>
    <property type="match status" value="1"/>
</dbReference>
<dbReference type="EMBL" id="KV891496">
    <property type="protein sequence ID" value="OON23736.1"/>
    <property type="molecule type" value="Genomic_DNA"/>
</dbReference>
<organism evidence="4 5">
    <name type="scientific">Opisthorchis viverrini</name>
    <name type="common">Southeast Asian liver fluke</name>
    <dbReference type="NCBI Taxonomy" id="6198"/>
    <lineage>
        <taxon>Eukaryota</taxon>
        <taxon>Metazoa</taxon>
        <taxon>Spiralia</taxon>
        <taxon>Lophotrochozoa</taxon>
        <taxon>Platyhelminthes</taxon>
        <taxon>Trematoda</taxon>
        <taxon>Digenea</taxon>
        <taxon>Opisthorchiida</taxon>
        <taxon>Opisthorchiata</taxon>
        <taxon>Opisthorchiidae</taxon>
        <taxon>Opisthorchis</taxon>
    </lineage>
</organism>
<dbReference type="Gene3D" id="1.10.10.60">
    <property type="entry name" value="Homeodomain-like"/>
    <property type="match status" value="1"/>
</dbReference>
<dbReference type="SUPFAM" id="SSF46689">
    <property type="entry name" value="Homeodomain-like"/>
    <property type="match status" value="1"/>
</dbReference>
<dbReference type="PROSITE" id="PS50090">
    <property type="entry name" value="MYB_LIKE"/>
    <property type="match status" value="1"/>
</dbReference>
<evidence type="ECO:0000313" key="4">
    <source>
        <dbReference type="EMBL" id="OON23736.1"/>
    </source>
</evidence>
<evidence type="ECO:0000259" key="3">
    <source>
        <dbReference type="PROSITE" id="PS51294"/>
    </source>
</evidence>
<feature type="region of interest" description="Disordered" evidence="1">
    <location>
        <begin position="322"/>
        <end position="347"/>
    </location>
</feature>
<protein>
    <submittedName>
        <fullName evidence="4">Myb-like DNA-binding domain protein</fullName>
    </submittedName>
</protein>
<gene>
    <name evidence="4" type="ORF">X801_00353</name>
</gene>
<evidence type="ECO:0000259" key="2">
    <source>
        <dbReference type="PROSITE" id="PS50090"/>
    </source>
</evidence>
<dbReference type="AlphaFoldDB" id="A0A1S8XAQ2"/>
<reference evidence="4 5" key="1">
    <citation type="submission" date="2015-03" db="EMBL/GenBank/DDBJ databases">
        <title>Draft genome of the nematode, Opisthorchis viverrini.</title>
        <authorList>
            <person name="Mitreva M."/>
        </authorList>
    </citation>
    <scope>NUCLEOTIDE SEQUENCE [LARGE SCALE GENOMIC DNA]</scope>
    <source>
        <strain evidence="4">Khon Kaen</strain>
    </source>
</reference>
<dbReference type="Proteomes" id="UP000243686">
    <property type="component" value="Unassembled WGS sequence"/>
</dbReference>
<feature type="compositionally biased region" description="Polar residues" evidence="1">
    <location>
        <begin position="645"/>
        <end position="665"/>
    </location>
</feature>
<dbReference type="Pfam" id="PF13921">
    <property type="entry name" value="Myb_DNA-bind_6"/>
    <property type="match status" value="1"/>
</dbReference>
<evidence type="ECO:0000313" key="5">
    <source>
        <dbReference type="Proteomes" id="UP000243686"/>
    </source>
</evidence>
<dbReference type="GO" id="GO:0003677">
    <property type="term" value="F:DNA binding"/>
    <property type="evidence" value="ECO:0007669"/>
    <property type="project" value="UniProtKB-KW"/>
</dbReference>
<keyword evidence="5" id="KW-1185">Reference proteome</keyword>
<accession>A0A1S8XAQ2</accession>